<dbReference type="Proteomes" id="UP000198565">
    <property type="component" value="Unassembled WGS sequence"/>
</dbReference>
<dbReference type="STRING" id="334253.SAMN04487943_106127"/>
<evidence type="ECO:0008006" key="4">
    <source>
        <dbReference type="Google" id="ProtNLM"/>
    </source>
</evidence>
<sequence>MIEGLYYLLALMVTLPFAITFLIYKLSYKFVGKKRYCFHLAIDTTTVLYIASVAAIIYSVFSVNPISYIILLLLFILLVCVFVHWRVYTDIIFSHVCKRFWKASFLLFFTLHIITIIYGIFYNISKVL</sequence>
<dbReference type="AlphaFoldDB" id="A0A1I4MAG2"/>
<dbReference type="InterPro" id="IPR024515">
    <property type="entry name" value="DUF3397"/>
</dbReference>
<keyword evidence="1" id="KW-1133">Transmembrane helix</keyword>
<evidence type="ECO:0000313" key="3">
    <source>
        <dbReference type="Proteomes" id="UP000198565"/>
    </source>
</evidence>
<dbReference type="Pfam" id="PF11877">
    <property type="entry name" value="DUF3397"/>
    <property type="match status" value="1"/>
</dbReference>
<dbReference type="EMBL" id="FOTR01000006">
    <property type="protein sequence ID" value="SFM00188.1"/>
    <property type="molecule type" value="Genomic_DNA"/>
</dbReference>
<proteinExistence type="predicted"/>
<keyword evidence="3" id="KW-1185">Reference proteome</keyword>
<reference evidence="3" key="1">
    <citation type="submission" date="2016-10" db="EMBL/GenBank/DDBJ databases">
        <authorList>
            <person name="Varghese N."/>
            <person name="Submissions S."/>
        </authorList>
    </citation>
    <scope>NUCLEOTIDE SEQUENCE [LARGE SCALE GENOMIC DNA]</scope>
    <source>
        <strain evidence="3">CGMCC 1.4250</strain>
    </source>
</reference>
<gene>
    <name evidence="2" type="ORF">SAMN04487943_106127</name>
</gene>
<dbReference type="OrthoDB" id="2353183at2"/>
<feature type="transmembrane region" description="Helical" evidence="1">
    <location>
        <begin position="66"/>
        <end position="88"/>
    </location>
</feature>
<evidence type="ECO:0000256" key="1">
    <source>
        <dbReference type="SAM" id="Phobius"/>
    </source>
</evidence>
<organism evidence="2 3">
    <name type="scientific">Gracilibacillus orientalis</name>
    <dbReference type="NCBI Taxonomy" id="334253"/>
    <lineage>
        <taxon>Bacteria</taxon>
        <taxon>Bacillati</taxon>
        <taxon>Bacillota</taxon>
        <taxon>Bacilli</taxon>
        <taxon>Bacillales</taxon>
        <taxon>Bacillaceae</taxon>
        <taxon>Gracilibacillus</taxon>
    </lineage>
</organism>
<keyword evidence="1" id="KW-0472">Membrane</keyword>
<feature type="transmembrane region" description="Helical" evidence="1">
    <location>
        <begin position="36"/>
        <end position="60"/>
    </location>
</feature>
<dbReference type="RefSeq" id="WP_091483946.1">
    <property type="nucleotide sequence ID" value="NZ_FOTR01000006.1"/>
</dbReference>
<feature type="transmembrane region" description="Helical" evidence="1">
    <location>
        <begin position="100"/>
        <end position="121"/>
    </location>
</feature>
<evidence type="ECO:0000313" key="2">
    <source>
        <dbReference type="EMBL" id="SFM00188.1"/>
    </source>
</evidence>
<protein>
    <recommendedName>
        <fullName evidence="4">DUF3397 domain-containing protein</fullName>
    </recommendedName>
</protein>
<keyword evidence="1" id="KW-0812">Transmembrane</keyword>
<name>A0A1I4MAG2_9BACI</name>
<feature type="transmembrane region" description="Helical" evidence="1">
    <location>
        <begin position="6"/>
        <end position="24"/>
    </location>
</feature>
<accession>A0A1I4MAG2</accession>